<name>A0A2D2BZ23_9RHOB</name>
<dbReference type="Pfam" id="PF09994">
    <property type="entry name" value="T6SS_Tle1-like_cat"/>
    <property type="match status" value="1"/>
</dbReference>
<dbReference type="GeneID" id="78897339"/>
<sequence>MENSTPPRTLVVLMDGTFASLTEGRGSSIARIHGMLSGDMGPPGGQVLLHYAPGQQWAAWRTVPELVSGASLDCNIRAAYGWLAQTWRPGDRLYLFGYSRGGVGVCALADMIARIGLLTPDQATGDAVLCAWNIYRHCPGERLDPARCHDHVPVRMVGLLDTVMSLGLRLPFLWTLSEPDFSYAKGRLAPNVEHGVHALALDETRVAFAPILWWDDADGRVQQMWFRGCHPDVGGQLGGQETARPLANVPLVWLLTQAEGLGLPLPEGWRRHHPCDHGAPAVGSWRSWGKIFLTRAPRRVGADASQALHPSVGPYDGPALLTGHLAAAARPGRARRLRLRLSGPRGMDPSAPA</sequence>
<evidence type="ECO:0000313" key="2">
    <source>
        <dbReference type="EMBL" id="ATQ55511.1"/>
    </source>
</evidence>
<dbReference type="EMBL" id="CP024422">
    <property type="protein sequence ID" value="ATQ55511.1"/>
    <property type="molecule type" value="Genomic_DNA"/>
</dbReference>
<reference evidence="2 3" key="1">
    <citation type="submission" date="2017-10" db="EMBL/GenBank/DDBJ databases">
        <title>Complete genome sequence of Paracoccus yeei TT13 isolated from human skin.</title>
        <authorList>
            <person name="Lee K."/>
            <person name="Lim J.Y."/>
            <person name="Hwang I."/>
        </authorList>
    </citation>
    <scope>NUCLEOTIDE SEQUENCE [LARGE SCALE GENOMIC DNA]</scope>
    <source>
        <strain evidence="2 3">TT13</strain>
    </source>
</reference>
<accession>A0A2D2BZ23</accession>
<organism evidence="2 3">
    <name type="scientific">Paracoccus yeei</name>
    <dbReference type="NCBI Taxonomy" id="147645"/>
    <lineage>
        <taxon>Bacteria</taxon>
        <taxon>Pseudomonadati</taxon>
        <taxon>Pseudomonadota</taxon>
        <taxon>Alphaproteobacteria</taxon>
        <taxon>Rhodobacterales</taxon>
        <taxon>Paracoccaceae</taxon>
        <taxon>Paracoccus</taxon>
    </lineage>
</organism>
<dbReference type="AlphaFoldDB" id="A0A2D2BZ23"/>
<dbReference type="Proteomes" id="UP000229314">
    <property type="component" value="Chromosome"/>
</dbReference>
<proteinExistence type="predicted"/>
<dbReference type="PANTHER" id="PTHR33840">
    <property type="match status" value="1"/>
</dbReference>
<protein>
    <recommendedName>
        <fullName evidence="1">T6SS Phospholipase effector Tle1-like catalytic domain-containing protein</fullName>
    </recommendedName>
</protein>
<dbReference type="RefSeq" id="WP_099648587.1">
    <property type="nucleotide sequence ID" value="NZ_CAJGAB010000002.1"/>
</dbReference>
<evidence type="ECO:0000259" key="1">
    <source>
        <dbReference type="Pfam" id="PF09994"/>
    </source>
</evidence>
<evidence type="ECO:0000313" key="3">
    <source>
        <dbReference type="Proteomes" id="UP000229314"/>
    </source>
</evidence>
<dbReference type="SUPFAM" id="SSF53474">
    <property type="entry name" value="alpha/beta-Hydrolases"/>
    <property type="match status" value="1"/>
</dbReference>
<gene>
    <name evidence="2" type="ORF">PYTT13_06600</name>
</gene>
<dbReference type="InterPro" id="IPR018712">
    <property type="entry name" value="Tle1-like_cat"/>
</dbReference>
<feature type="domain" description="T6SS Phospholipase effector Tle1-like catalytic" evidence="1">
    <location>
        <begin position="8"/>
        <end position="257"/>
    </location>
</feature>
<dbReference type="PANTHER" id="PTHR33840:SF1">
    <property type="entry name" value="TLE1 PHOSPHOLIPASE DOMAIN-CONTAINING PROTEIN"/>
    <property type="match status" value="1"/>
</dbReference>
<dbReference type="InterPro" id="IPR029058">
    <property type="entry name" value="AB_hydrolase_fold"/>
</dbReference>